<comment type="caution">
    <text evidence="1">The sequence shown here is derived from an EMBL/GenBank/DDBJ whole genome shotgun (WGS) entry which is preliminary data.</text>
</comment>
<evidence type="ECO:0000313" key="1">
    <source>
        <dbReference type="EMBL" id="MCR6483596.1"/>
    </source>
</evidence>
<accession>A0A9X2SK86</accession>
<proteinExistence type="predicted"/>
<sequence>MTTTEVSAPRWYLVGVLPEEVPLAHLMTRSGDLRYRRSACGERESRSWKPVDLTTSELAPCPACVATLPAPPAGVRLAPAAEDVTQLSLDLGLR</sequence>
<dbReference type="EMBL" id="JAMXQV010000005">
    <property type="protein sequence ID" value="MCR6483596.1"/>
    <property type="molecule type" value="Genomic_DNA"/>
</dbReference>
<name>A0A9X2SK86_9PSEU</name>
<evidence type="ECO:0000313" key="2">
    <source>
        <dbReference type="Proteomes" id="UP001144096"/>
    </source>
</evidence>
<dbReference type="AlphaFoldDB" id="A0A9X2SK86"/>
<reference evidence="1" key="1">
    <citation type="submission" date="2022-06" db="EMBL/GenBank/DDBJ databases">
        <title>Amycolatopsis iheyaensis sp. nov., a new species of the genus Amycolatopsis isolated from soil in Iheya island, Japan.</title>
        <authorList>
            <person name="Ngamcharungchit C."/>
            <person name="Kanto H."/>
            <person name="Take A."/>
            <person name="Intra B."/>
            <person name="Matsumoto A."/>
            <person name="Panbangred W."/>
            <person name="Inahashi Y."/>
        </authorList>
    </citation>
    <scope>NUCLEOTIDE SEQUENCE</scope>
    <source>
        <strain evidence="1">OK19-0408</strain>
    </source>
</reference>
<gene>
    <name evidence="1" type="ORF">M8542_12290</name>
</gene>
<keyword evidence="2" id="KW-1185">Reference proteome</keyword>
<dbReference type="Proteomes" id="UP001144096">
    <property type="component" value="Unassembled WGS sequence"/>
</dbReference>
<dbReference type="RefSeq" id="WP_257920232.1">
    <property type="nucleotide sequence ID" value="NZ_JAMXQV010000005.1"/>
</dbReference>
<organism evidence="1 2">
    <name type="scientific">Amycolatopsis iheyensis</name>
    <dbReference type="NCBI Taxonomy" id="2945988"/>
    <lineage>
        <taxon>Bacteria</taxon>
        <taxon>Bacillati</taxon>
        <taxon>Actinomycetota</taxon>
        <taxon>Actinomycetes</taxon>
        <taxon>Pseudonocardiales</taxon>
        <taxon>Pseudonocardiaceae</taxon>
        <taxon>Amycolatopsis</taxon>
    </lineage>
</organism>
<protein>
    <submittedName>
        <fullName evidence="1">Uncharacterized protein</fullName>
    </submittedName>
</protein>